<sequence>MWSIFVYGAQTTAPSSRVFSLLRSLGDEVSNSIRDALGRRASVRPFLRVGTIQTSLIEMIYTTGSCSIEEIKCQLEQAQLDDNFFTEAILNLRWNLCAAFRDEELYWKQKIFSCYHQTEESKKPCLEATKNKWYMGRNGR</sequence>
<reference evidence="1 2" key="1">
    <citation type="submission" date="2020-02" db="EMBL/GenBank/DDBJ databases">
        <authorList>
            <person name="Ma Q."/>
            <person name="Huang Y."/>
            <person name="Song X."/>
            <person name="Pei D."/>
        </authorList>
    </citation>
    <scope>NUCLEOTIDE SEQUENCE [LARGE SCALE GENOMIC DNA]</scope>
    <source>
        <strain evidence="1">Sxm20200214</strain>
        <tissue evidence="1">Leaf</tissue>
    </source>
</reference>
<organism evidence="1 2">
    <name type="scientific">Brassica carinata</name>
    <name type="common">Ethiopian mustard</name>
    <name type="synonym">Abyssinian cabbage</name>
    <dbReference type="NCBI Taxonomy" id="52824"/>
    <lineage>
        <taxon>Eukaryota</taxon>
        <taxon>Viridiplantae</taxon>
        <taxon>Streptophyta</taxon>
        <taxon>Embryophyta</taxon>
        <taxon>Tracheophyta</taxon>
        <taxon>Spermatophyta</taxon>
        <taxon>Magnoliopsida</taxon>
        <taxon>eudicotyledons</taxon>
        <taxon>Gunneridae</taxon>
        <taxon>Pentapetalae</taxon>
        <taxon>rosids</taxon>
        <taxon>malvids</taxon>
        <taxon>Brassicales</taxon>
        <taxon>Brassicaceae</taxon>
        <taxon>Brassiceae</taxon>
        <taxon>Brassica</taxon>
    </lineage>
</organism>
<accession>A0A8X7PWM1</accession>
<keyword evidence="2" id="KW-1185">Reference proteome</keyword>
<proteinExistence type="predicted"/>
<gene>
    <name evidence="1" type="ORF">Bca52824_077162</name>
</gene>
<name>A0A8X7PWM1_BRACI</name>
<evidence type="ECO:0000313" key="1">
    <source>
        <dbReference type="EMBL" id="KAG2257868.1"/>
    </source>
</evidence>
<dbReference type="Proteomes" id="UP000886595">
    <property type="component" value="Unassembled WGS sequence"/>
</dbReference>
<dbReference type="AlphaFoldDB" id="A0A8X7PWM1"/>
<protein>
    <submittedName>
        <fullName evidence="1">Uncharacterized protein</fullName>
    </submittedName>
</protein>
<evidence type="ECO:0000313" key="2">
    <source>
        <dbReference type="Proteomes" id="UP000886595"/>
    </source>
</evidence>
<comment type="caution">
    <text evidence="1">The sequence shown here is derived from an EMBL/GenBank/DDBJ whole genome shotgun (WGS) entry which is preliminary data.</text>
</comment>
<dbReference type="EMBL" id="JAAMPC010000015">
    <property type="protein sequence ID" value="KAG2257868.1"/>
    <property type="molecule type" value="Genomic_DNA"/>
</dbReference>